<evidence type="ECO:0000313" key="2">
    <source>
        <dbReference type="Proteomes" id="UP001187192"/>
    </source>
</evidence>
<dbReference type="AlphaFoldDB" id="A0AA88D2L5"/>
<proteinExistence type="predicted"/>
<keyword evidence="2" id="KW-1185">Reference proteome</keyword>
<sequence length="51" mass="5793">MVGGVRKRKVRAKKFRGWALMILLDSDRTFLNFNGSEVAMAPENQAEINLI</sequence>
<evidence type="ECO:0000313" key="1">
    <source>
        <dbReference type="EMBL" id="GMN41920.1"/>
    </source>
</evidence>
<comment type="caution">
    <text evidence="1">The sequence shown here is derived from an EMBL/GenBank/DDBJ whole genome shotgun (WGS) entry which is preliminary data.</text>
</comment>
<organism evidence="1 2">
    <name type="scientific">Ficus carica</name>
    <name type="common">Common fig</name>
    <dbReference type="NCBI Taxonomy" id="3494"/>
    <lineage>
        <taxon>Eukaryota</taxon>
        <taxon>Viridiplantae</taxon>
        <taxon>Streptophyta</taxon>
        <taxon>Embryophyta</taxon>
        <taxon>Tracheophyta</taxon>
        <taxon>Spermatophyta</taxon>
        <taxon>Magnoliopsida</taxon>
        <taxon>eudicotyledons</taxon>
        <taxon>Gunneridae</taxon>
        <taxon>Pentapetalae</taxon>
        <taxon>rosids</taxon>
        <taxon>fabids</taxon>
        <taxon>Rosales</taxon>
        <taxon>Moraceae</taxon>
        <taxon>Ficeae</taxon>
        <taxon>Ficus</taxon>
    </lineage>
</organism>
<protein>
    <submittedName>
        <fullName evidence="1">Uncharacterized protein</fullName>
    </submittedName>
</protein>
<accession>A0AA88D2L5</accession>
<reference evidence="1" key="1">
    <citation type="submission" date="2023-07" db="EMBL/GenBank/DDBJ databases">
        <title>draft genome sequence of fig (Ficus carica).</title>
        <authorList>
            <person name="Takahashi T."/>
            <person name="Nishimura K."/>
        </authorList>
    </citation>
    <scope>NUCLEOTIDE SEQUENCE</scope>
</reference>
<name>A0AA88D2L5_FICCA</name>
<gene>
    <name evidence="1" type="ORF">TIFTF001_011148</name>
</gene>
<dbReference type="EMBL" id="BTGU01000013">
    <property type="protein sequence ID" value="GMN41920.1"/>
    <property type="molecule type" value="Genomic_DNA"/>
</dbReference>
<dbReference type="Proteomes" id="UP001187192">
    <property type="component" value="Unassembled WGS sequence"/>
</dbReference>